<name>A0ACC2VZ80_9TREE</name>
<dbReference type="EMBL" id="JASBWR010000039">
    <property type="protein sequence ID" value="KAJ9104784.1"/>
    <property type="molecule type" value="Genomic_DNA"/>
</dbReference>
<gene>
    <name evidence="1" type="ORF">QFC19_003925</name>
</gene>
<sequence>MAEQKRRQEADRVMRLVEAAPEKLTRAEKVAFEGKAAWKQSVESWRSGVSTAARSTEKGTRPSSNGSSSKRPDWDNEVSTTASSLNASRESSKVYFSARRPRYNRNSSSSPSPPSLEKPSEAAMRDRSIALEKLAGAAKPELNQCAAVPASLTAMEPSSREQMEYFPRITSQKFLESTTSLKHAAISASQFQPLPPASVSRETNADIVHTIQKPLVNQAAADAPAGAPIPTMMYGFHLPRPRAGRAYTMAASAANWNGTAGNLLTSGPRIDAHVQANNIRPFKISTSDQALQHVSQNSSTGPLNTRRSLPGTPLVSPMLQNLGPNRQPVLRP</sequence>
<proteinExistence type="predicted"/>
<comment type="caution">
    <text evidence="1">The sequence shown here is derived from an EMBL/GenBank/DDBJ whole genome shotgun (WGS) entry which is preliminary data.</text>
</comment>
<reference evidence="1" key="1">
    <citation type="submission" date="2023-04" db="EMBL/GenBank/DDBJ databases">
        <title>Draft Genome sequencing of Naganishia species isolated from polar environments using Oxford Nanopore Technology.</title>
        <authorList>
            <person name="Leo P."/>
            <person name="Venkateswaran K."/>
        </authorList>
    </citation>
    <scope>NUCLEOTIDE SEQUENCE</scope>
    <source>
        <strain evidence="1">MNA-CCFEE 5261</strain>
    </source>
</reference>
<evidence type="ECO:0000313" key="2">
    <source>
        <dbReference type="Proteomes" id="UP001241377"/>
    </source>
</evidence>
<protein>
    <submittedName>
        <fullName evidence="1">Uncharacterized protein</fullName>
    </submittedName>
</protein>
<accession>A0ACC2VZ80</accession>
<organism evidence="1 2">
    <name type="scientific">Naganishia cerealis</name>
    <dbReference type="NCBI Taxonomy" id="610337"/>
    <lineage>
        <taxon>Eukaryota</taxon>
        <taxon>Fungi</taxon>
        <taxon>Dikarya</taxon>
        <taxon>Basidiomycota</taxon>
        <taxon>Agaricomycotina</taxon>
        <taxon>Tremellomycetes</taxon>
        <taxon>Filobasidiales</taxon>
        <taxon>Filobasidiaceae</taxon>
        <taxon>Naganishia</taxon>
    </lineage>
</organism>
<dbReference type="Proteomes" id="UP001241377">
    <property type="component" value="Unassembled WGS sequence"/>
</dbReference>
<keyword evidence="2" id="KW-1185">Reference proteome</keyword>
<evidence type="ECO:0000313" key="1">
    <source>
        <dbReference type="EMBL" id="KAJ9104784.1"/>
    </source>
</evidence>